<dbReference type="Pfam" id="PF05253">
    <property type="entry name" value="zf-U11-48K"/>
    <property type="match status" value="1"/>
</dbReference>
<feature type="non-terminal residue" evidence="6">
    <location>
        <position position="1"/>
    </location>
</feature>
<feature type="region of interest" description="Disordered" evidence="4">
    <location>
        <begin position="785"/>
        <end position="824"/>
    </location>
</feature>
<reference evidence="6" key="1">
    <citation type="submission" date="2015-07" db="EMBL/GenBank/DDBJ databases">
        <title>Transcriptome Assembly of Anthurium amnicola.</title>
        <authorList>
            <person name="Suzuki J."/>
        </authorList>
    </citation>
    <scope>NUCLEOTIDE SEQUENCE</scope>
</reference>
<sequence>LPGAWFRAIGSRHLPGEPPYRQASQEIRRRRRAPRPVMTSFVPDHVGSNSDAGPVPVSGAADLRATVALLRDLAAHAESTLDSLSAFLRPRSDPSSPPDGHPALSGFRRCPYDPRHRMPPESLFLHSLRCPSAPGGALPDLGFLEAMRYPCSFQSEAELRGENPFVRPLPDGGAADLCFSLEKDMEDAGGSSFFYRGCPGVVTYPEPDASARTFTLPAALSSECANFVCGSRERGEGAVGWENVHILPSDFWAFTREVEAWKDYPERYSYTAARVASCLRDAGDCGLRKWIISSSPGFGILIDTPMRDHISLLLQLCLKVAWREASGSLEVLSGNGGPLDPRSLCFGCPCLLQALAWLASQLCILYGDANGKAFAIGMVAESLLRVASKLLLFPLDECISEDENHGIRQATSGSKFDSDVTERDPKSAASEGIGCSEKFCTGQIFVSQIAAAVAALHERSLLEDRVKQLRFPRLVPKYQLIHEHSNLSLRANEVRARRPNYRPIVENDGLLWQRPQGQDMGRAKTREELLAEERDYKRRRMSYRGKKVKRTTTQVIHDIIEVHMEEIRRAGGIGSNMKGSGDAEMPIFESGSQVYVSADADVVKGEVSEPYGVSIKDSFVNKKLDYPEFGVTTGEPESAYRKDHCRTDRYLKGRGGQRYLNHQIQDKSESPCGIAEHTSHDYGKSANYRSPWQSNDRHTHRREKSGKEIIRSKYDKRDSFSSHSFKDYTNSSSISSSSCSSAKEEYNHVSERRNQSKGRNHDPCISVSVSDITFEDRYEPYSAYDDVSADVSPGRKYGPTTDPDGYHHLQKHHHSNKKCEHEKT</sequence>
<evidence type="ECO:0000313" key="6">
    <source>
        <dbReference type="EMBL" id="JAT43564.1"/>
    </source>
</evidence>
<feature type="region of interest" description="Disordered" evidence="4">
    <location>
        <begin position="10"/>
        <end position="55"/>
    </location>
</feature>
<organism evidence="6">
    <name type="scientific">Anthurium amnicola</name>
    <dbReference type="NCBI Taxonomy" id="1678845"/>
    <lineage>
        <taxon>Eukaryota</taxon>
        <taxon>Viridiplantae</taxon>
        <taxon>Streptophyta</taxon>
        <taxon>Embryophyta</taxon>
        <taxon>Tracheophyta</taxon>
        <taxon>Spermatophyta</taxon>
        <taxon>Magnoliopsida</taxon>
        <taxon>Liliopsida</taxon>
        <taxon>Araceae</taxon>
        <taxon>Pothoideae</taxon>
        <taxon>Potheae</taxon>
        <taxon>Anthurium</taxon>
    </lineage>
</organism>
<evidence type="ECO:0000256" key="3">
    <source>
        <dbReference type="ARBA" id="ARBA00022833"/>
    </source>
</evidence>
<dbReference type="GO" id="GO:0008270">
    <property type="term" value="F:zinc ion binding"/>
    <property type="evidence" value="ECO:0007669"/>
    <property type="project" value="UniProtKB-KW"/>
</dbReference>
<feature type="region of interest" description="Disordered" evidence="4">
    <location>
        <begin position="88"/>
        <end position="108"/>
    </location>
</feature>
<dbReference type="PROSITE" id="PS51800">
    <property type="entry name" value="ZF_CHHC_U11_48K"/>
    <property type="match status" value="1"/>
</dbReference>
<keyword evidence="3" id="KW-0862">Zinc</keyword>
<dbReference type="EMBL" id="GDJX01024372">
    <property type="protein sequence ID" value="JAT43564.1"/>
    <property type="molecule type" value="Transcribed_RNA"/>
</dbReference>
<evidence type="ECO:0000313" key="7">
    <source>
        <dbReference type="EMBL" id="JAT64288.1"/>
    </source>
</evidence>
<dbReference type="PANTHER" id="PTHR21402">
    <property type="entry name" value="GAMETOCYTE SPECIFIC FACTOR 1-RELATED"/>
    <property type="match status" value="1"/>
</dbReference>
<dbReference type="EMBL" id="GDJX01003648">
    <property type="protein sequence ID" value="JAT64288.1"/>
    <property type="molecule type" value="Transcribed_RNA"/>
</dbReference>
<evidence type="ECO:0000259" key="5">
    <source>
        <dbReference type="PROSITE" id="PS51800"/>
    </source>
</evidence>
<keyword evidence="1" id="KW-0479">Metal-binding</keyword>
<feature type="compositionally biased region" description="Basic and acidic residues" evidence="4">
    <location>
        <begin position="742"/>
        <end position="762"/>
    </location>
</feature>
<name>A0A1D1XMF5_9ARAE</name>
<feature type="compositionally biased region" description="Low complexity" evidence="4">
    <location>
        <begin position="731"/>
        <end position="741"/>
    </location>
</feature>
<feature type="domain" description="CHHC U11-48K-type" evidence="5">
    <location>
        <begin position="107"/>
        <end position="134"/>
    </location>
</feature>
<dbReference type="GO" id="GO:1990904">
    <property type="term" value="C:ribonucleoprotein complex"/>
    <property type="evidence" value="ECO:0007669"/>
    <property type="project" value="UniProtKB-KW"/>
</dbReference>
<feature type="compositionally biased region" description="Basic and acidic residues" evidence="4">
    <location>
        <begin position="705"/>
        <end position="726"/>
    </location>
</feature>
<evidence type="ECO:0000256" key="4">
    <source>
        <dbReference type="SAM" id="MobiDB-lite"/>
    </source>
</evidence>
<feature type="compositionally biased region" description="Basic and acidic residues" evidence="4">
    <location>
        <begin position="416"/>
        <end position="426"/>
    </location>
</feature>
<keyword evidence="2" id="KW-0863">Zinc-finger</keyword>
<accession>A0A1D1XMF5</accession>
<protein>
    <submittedName>
        <fullName evidence="6">U11/U12 small nuclear ribonucleoprotein</fullName>
    </submittedName>
</protein>
<feature type="region of interest" description="Disordered" evidence="4">
    <location>
        <begin position="409"/>
        <end position="430"/>
    </location>
</feature>
<dbReference type="InterPro" id="IPR022776">
    <property type="entry name" value="TRM13/UPF0224_CHHC_Znf_dom"/>
</dbReference>
<evidence type="ECO:0000256" key="1">
    <source>
        <dbReference type="ARBA" id="ARBA00022723"/>
    </source>
</evidence>
<feature type="region of interest" description="Disordered" evidence="4">
    <location>
        <begin position="666"/>
        <end position="763"/>
    </location>
</feature>
<evidence type="ECO:0000256" key="2">
    <source>
        <dbReference type="ARBA" id="ARBA00022771"/>
    </source>
</evidence>
<dbReference type="PANTHER" id="PTHR21402:SF10">
    <property type="entry name" value="U11_U12 SMALL NUCLEAR RIBONUCLEOPROTEIN 48 KDA PROTEIN"/>
    <property type="match status" value="1"/>
</dbReference>
<gene>
    <name evidence="6" type="primary">SNRNP48_5</name>
    <name evidence="7" type="synonym">SNRNP48_1</name>
    <name evidence="7" type="ORF">g.57706</name>
    <name evidence="6" type="ORF">g.57710</name>
</gene>
<keyword evidence="6" id="KW-0687">Ribonucleoprotein</keyword>
<dbReference type="AlphaFoldDB" id="A0A1D1XMF5"/>
<proteinExistence type="predicted"/>
<dbReference type="InterPro" id="IPR051591">
    <property type="entry name" value="UPF0224_FAM112_RNA_Proc"/>
</dbReference>